<evidence type="ECO:0000256" key="10">
    <source>
        <dbReference type="ARBA" id="ARBA00035686"/>
    </source>
</evidence>
<evidence type="ECO:0000256" key="3">
    <source>
        <dbReference type="ARBA" id="ARBA00022475"/>
    </source>
</evidence>
<evidence type="ECO:0000256" key="2">
    <source>
        <dbReference type="ARBA" id="ARBA00022448"/>
    </source>
</evidence>
<reference evidence="12 13" key="1">
    <citation type="submission" date="2023-08" db="EMBL/GenBank/DDBJ databases">
        <authorList>
            <person name="Folkvardsen B D."/>
            <person name="Norman A."/>
        </authorList>
    </citation>
    <scope>NUCLEOTIDE SEQUENCE [LARGE SCALE GENOMIC DNA]</scope>
    <source>
        <strain evidence="12 13">Mu0053</strain>
    </source>
</reference>
<feature type="transmembrane region" description="Helical" evidence="11">
    <location>
        <begin position="64"/>
        <end position="83"/>
    </location>
</feature>
<name>A0ABM9LJT5_9MYCO</name>
<feature type="transmembrane region" description="Helical" evidence="11">
    <location>
        <begin position="246"/>
        <end position="268"/>
    </location>
</feature>
<keyword evidence="3" id="KW-1003">Cell membrane</keyword>
<feature type="transmembrane region" description="Helical" evidence="11">
    <location>
        <begin position="114"/>
        <end position="134"/>
    </location>
</feature>
<proteinExistence type="predicted"/>
<dbReference type="InterPro" id="IPR001851">
    <property type="entry name" value="ABC_transp_permease"/>
</dbReference>
<keyword evidence="2" id="KW-0813">Transport</keyword>
<feature type="transmembrane region" description="Helical" evidence="11">
    <location>
        <begin position="326"/>
        <end position="345"/>
    </location>
</feature>
<keyword evidence="5" id="KW-0762">Sugar transport</keyword>
<keyword evidence="7 11" id="KW-1133">Transmembrane helix</keyword>
<comment type="subcellular location">
    <subcellularLocation>
        <location evidence="1">Cell membrane</location>
        <topology evidence="1">Multi-pass membrane protein</topology>
    </subcellularLocation>
</comment>
<evidence type="ECO:0000313" key="13">
    <source>
        <dbReference type="Proteomes" id="UP001190465"/>
    </source>
</evidence>
<evidence type="ECO:0000256" key="7">
    <source>
        <dbReference type="ARBA" id="ARBA00022989"/>
    </source>
</evidence>
<dbReference type="PANTHER" id="PTHR32196:SF32">
    <property type="entry name" value="XYLOSE TRANSPORT SYSTEM PERMEASE PROTEIN XYLH"/>
    <property type="match status" value="1"/>
</dbReference>
<feature type="transmembrane region" description="Helical" evidence="11">
    <location>
        <begin position="280"/>
        <end position="310"/>
    </location>
</feature>
<sequence>MSTHADLDLSTRKVVHDERVKEQNKLQRLIIRPEMGALVGAIGIFILFMIVAPPFRSPESLATVLYASSTIGIMAVGVGLLMIGGEFDLSAGVAVTTSSLAASMLCYNLHLNLWAGAALALVVSLAVGFFNGYMVMKTKIPSFLITLSSFFMLAGINLAVTKLVSGQVATPSVSDMAGFESGRTVFASTITIGSVPLRITVLWWILFALVATYVLFKTRIGNWIFAVGGNQDSARAVGVPVTKVKIGLFMAVGFCAWFVGMHLLFTFNTIQSGQGVGNEFFYIIAAVIGGCLLTGGYGTAIGTLIGALIFGMTNQGIVYAGWNPDWFKFFLGAMLLFAVVANNAFRNYAAKR</sequence>
<gene>
    <name evidence="12" type="ORF">MU0053_001624</name>
</gene>
<dbReference type="Pfam" id="PF02653">
    <property type="entry name" value="BPD_transp_2"/>
    <property type="match status" value="1"/>
</dbReference>
<protein>
    <recommendedName>
        <fullName evidence="10">Xylose transport system permease protein XylH</fullName>
    </recommendedName>
</protein>
<evidence type="ECO:0000313" key="12">
    <source>
        <dbReference type="EMBL" id="CAJ1500252.1"/>
    </source>
</evidence>
<evidence type="ECO:0000256" key="5">
    <source>
        <dbReference type="ARBA" id="ARBA00022597"/>
    </source>
</evidence>
<evidence type="ECO:0000256" key="9">
    <source>
        <dbReference type="ARBA" id="ARBA00035611"/>
    </source>
</evidence>
<keyword evidence="8 11" id="KW-0472">Membrane</keyword>
<feature type="transmembrane region" description="Helical" evidence="11">
    <location>
        <begin position="35"/>
        <end position="52"/>
    </location>
</feature>
<evidence type="ECO:0000256" key="6">
    <source>
        <dbReference type="ARBA" id="ARBA00022692"/>
    </source>
</evidence>
<keyword evidence="13" id="KW-1185">Reference proteome</keyword>
<evidence type="ECO:0000256" key="4">
    <source>
        <dbReference type="ARBA" id="ARBA00022519"/>
    </source>
</evidence>
<dbReference type="Proteomes" id="UP001190465">
    <property type="component" value="Chromosome"/>
</dbReference>
<keyword evidence="6 11" id="KW-0812">Transmembrane</keyword>
<evidence type="ECO:0000256" key="11">
    <source>
        <dbReference type="SAM" id="Phobius"/>
    </source>
</evidence>
<dbReference type="EMBL" id="OY726397">
    <property type="protein sequence ID" value="CAJ1500252.1"/>
    <property type="molecule type" value="Genomic_DNA"/>
</dbReference>
<evidence type="ECO:0000256" key="8">
    <source>
        <dbReference type="ARBA" id="ARBA00023136"/>
    </source>
</evidence>
<feature type="transmembrane region" description="Helical" evidence="11">
    <location>
        <begin position="140"/>
        <end position="160"/>
    </location>
</feature>
<dbReference type="PANTHER" id="PTHR32196">
    <property type="entry name" value="ABC TRANSPORTER PERMEASE PROTEIN YPHD-RELATED-RELATED"/>
    <property type="match status" value="1"/>
</dbReference>
<dbReference type="CDD" id="cd06579">
    <property type="entry name" value="TM_PBP1_transp_AraH_like"/>
    <property type="match status" value="1"/>
</dbReference>
<keyword evidence="4" id="KW-0997">Cell inner membrane</keyword>
<organism evidence="12 13">
    <name type="scientific">[Mycobacterium] burgundiense</name>
    <dbReference type="NCBI Taxonomy" id="3064286"/>
    <lineage>
        <taxon>Bacteria</taxon>
        <taxon>Bacillati</taxon>
        <taxon>Actinomycetota</taxon>
        <taxon>Actinomycetes</taxon>
        <taxon>Mycobacteriales</taxon>
        <taxon>Mycobacteriaceae</taxon>
        <taxon>Mycolicibacterium</taxon>
    </lineage>
</organism>
<dbReference type="RefSeq" id="WP_308481844.1">
    <property type="nucleotide sequence ID" value="NZ_OY726397.1"/>
</dbReference>
<feature type="transmembrane region" description="Helical" evidence="11">
    <location>
        <begin position="195"/>
        <end position="216"/>
    </location>
</feature>
<comment type="function">
    <text evidence="9">Part of the binding-protein-dependent transport system for D-xylose. Probably responsible for the translocation of the substrate across the membrane.</text>
</comment>
<evidence type="ECO:0000256" key="1">
    <source>
        <dbReference type="ARBA" id="ARBA00004651"/>
    </source>
</evidence>
<accession>A0ABM9LJT5</accession>